<protein>
    <recommendedName>
        <fullName evidence="4">Zinc finger CHC2-type domain-containing protein</fullName>
    </recommendedName>
</protein>
<dbReference type="CDD" id="cd01029">
    <property type="entry name" value="TOPRIM_primases"/>
    <property type="match status" value="1"/>
</dbReference>
<dbReference type="SMART" id="SM00400">
    <property type="entry name" value="ZnF_CHCC"/>
    <property type="match status" value="1"/>
</dbReference>
<dbReference type="InterPro" id="IPR002694">
    <property type="entry name" value="Znf_CHC2"/>
</dbReference>
<comment type="caution">
    <text evidence="5">The sequence shown here is derived from an EMBL/GenBank/DDBJ whole genome shotgun (WGS) entry which is preliminary data.</text>
</comment>
<dbReference type="GO" id="GO:0003899">
    <property type="term" value="F:DNA-directed RNA polymerase activity"/>
    <property type="evidence" value="ECO:0007669"/>
    <property type="project" value="InterPro"/>
</dbReference>
<keyword evidence="2" id="KW-0863">Zinc-finger</keyword>
<dbReference type="GO" id="GO:0008270">
    <property type="term" value="F:zinc ion binding"/>
    <property type="evidence" value="ECO:0007669"/>
    <property type="project" value="UniProtKB-KW"/>
</dbReference>
<dbReference type="Pfam" id="PF12965">
    <property type="entry name" value="DUF3854"/>
    <property type="match status" value="1"/>
</dbReference>
<sequence length="379" mass="43693">MSKNVDFQKKLAYAKSINVLNIIEEFIEVHKVSDDKYEALCPFHHDTSMGSFVISPSKNIFKCFACNETGDGIEFVRKYKNLSFVDAIEYICSQNKNKDKNYKGSVKYVPKQEDEKTLLADDKLDTVYRIFLDMCKLSKNHLDMLKNERHLSNEEISKRMFRTMTNNRIIPNFIRNLKEKSDISLDDLQCVPGFYFEDDELKIASNRGIIIPIFNLHNQIIRLQIRRDKVTENRSRYVWFSSSFIKTGIGSGNALDINMDSSYKLSNLFITEGVFKSLSIGKYLKCPCISLQGVNAIKGLDEFLIEYNKIYPIKSIVIAFDSDIQSNKAVKKAQNNLIKMIQEVCSVNIFQAQWQEEDGKGIDDLFNNKTGKINFTKIS</sequence>
<dbReference type="InterPro" id="IPR050219">
    <property type="entry name" value="DnaG_primase"/>
</dbReference>
<evidence type="ECO:0000313" key="6">
    <source>
        <dbReference type="Proteomes" id="UP000187166"/>
    </source>
</evidence>
<dbReference type="STRING" id="1465756.BIV18_09970"/>
<dbReference type="Gene3D" id="3.90.580.10">
    <property type="entry name" value="Zinc finger, CHC2-type domain"/>
    <property type="match status" value="1"/>
</dbReference>
<dbReference type="GO" id="GO:0005737">
    <property type="term" value="C:cytoplasm"/>
    <property type="evidence" value="ECO:0007669"/>
    <property type="project" value="TreeGrafter"/>
</dbReference>
<name>A0A1U7LX65_9FIRM</name>
<feature type="domain" description="Zinc finger CHC2-type" evidence="4">
    <location>
        <begin position="37"/>
        <end position="92"/>
    </location>
</feature>
<keyword evidence="1" id="KW-0479">Metal-binding</keyword>
<dbReference type="GO" id="GO:0006269">
    <property type="term" value="P:DNA replication, synthesis of primer"/>
    <property type="evidence" value="ECO:0007669"/>
    <property type="project" value="TreeGrafter"/>
</dbReference>
<keyword evidence="3" id="KW-0862">Zinc</keyword>
<gene>
    <name evidence="5" type="ORF">BIV18_09970</name>
</gene>
<dbReference type="Pfam" id="PF01807">
    <property type="entry name" value="Zn_ribbon_DnaG"/>
    <property type="match status" value="1"/>
</dbReference>
<evidence type="ECO:0000256" key="1">
    <source>
        <dbReference type="ARBA" id="ARBA00022723"/>
    </source>
</evidence>
<dbReference type="SUPFAM" id="SSF57783">
    <property type="entry name" value="Zinc beta-ribbon"/>
    <property type="match status" value="1"/>
</dbReference>
<dbReference type="InterPro" id="IPR024385">
    <property type="entry name" value="DUF3854"/>
</dbReference>
<reference evidence="5 6" key="1">
    <citation type="journal article" date="2016" name="Appl. Environ. Microbiol.">
        <title>Function and Phylogeny of Bacterial Butyryl Coenzyme A:Acetate Transferases and Their Diversity in the Proximal Colon of Swine.</title>
        <authorList>
            <person name="Trachsel J."/>
            <person name="Bayles D.O."/>
            <person name="Looft T."/>
            <person name="Levine U.Y."/>
            <person name="Allen H.K."/>
        </authorList>
    </citation>
    <scope>NUCLEOTIDE SEQUENCE [LARGE SCALE GENOMIC DNA]</scope>
    <source>
        <strain evidence="5 6">35-6-1</strain>
    </source>
</reference>
<evidence type="ECO:0000259" key="4">
    <source>
        <dbReference type="SMART" id="SM00400"/>
    </source>
</evidence>
<proteinExistence type="predicted"/>
<dbReference type="InterPro" id="IPR034154">
    <property type="entry name" value="TOPRIM_DnaG/twinkle"/>
</dbReference>
<dbReference type="EMBL" id="MJIH01000008">
    <property type="protein sequence ID" value="OLR61670.1"/>
    <property type="molecule type" value="Genomic_DNA"/>
</dbReference>
<dbReference type="Gene3D" id="3.40.1360.10">
    <property type="match status" value="1"/>
</dbReference>
<dbReference type="Proteomes" id="UP000187166">
    <property type="component" value="Unassembled WGS sequence"/>
</dbReference>
<dbReference type="GO" id="GO:0003677">
    <property type="term" value="F:DNA binding"/>
    <property type="evidence" value="ECO:0007669"/>
    <property type="project" value="InterPro"/>
</dbReference>
<evidence type="ECO:0000256" key="3">
    <source>
        <dbReference type="ARBA" id="ARBA00022833"/>
    </source>
</evidence>
<dbReference type="PANTHER" id="PTHR30313:SF2">
    <property type="entry name" value="DNA PRIMASE"/>
    <property type="match status" value="1"/>
</dbReference>
<dbReference type="PANTHER" id="PTHR30313">
    <property type="entry name" value="DNA PRIMASE"/>
    <property type="match status" value="1"/>
</dbReference>
<evidence type="ECO:0000256" key="2">
    <source>
        <dbReference type="ARBA" id="ARBA00022771"/>
    </source>
</evidence>
<dbReference type="AlphaFoldDB" id="A0A1U7LX65"/>
<dbReference type="InterPro" id="IPR036977">
    <property type="entry name" value="DNA_primase_Znf_CHC2"/>
</dbReference>
<organism evidence="5 6">
    <name type="scientific">Peptoniphilus porci</name>
    <dbReference type="NCBI Taxonomy" id="2652280"/>
    <lineage>
        <taxon>Bacteria</taxon>
        <taxon>Bacillati</taxon>
        <taxon>Bacillota</taxon>
        <taxon>Tissierellia</taxon>
        <taxon>Tissierellales</taxon>
        <taxon>Peptoniphilaceae</taxon>
        <taxon>Peptoniphilus</taxon>
    </lineage>
</organism>
<keyword evidence="6" id="KW-1185">Reference proteome</keyword>
<accession>A0A1U7LX65</accession>
<evidence type="ECO:0000313" key="5">
    <source>
        <dbReference type="EMBL" id="OLR61670.1"/>
    </source>
</evidence>